<feature type="signal peptide" evidence="1">
    <location>
        <begin position="1"/>
        <end position="19"/>
    </location>
</feature>
<dbReference type="PROSITE" id="PS51257">
    <property type="entry name" value="PROKAR_LIPOPROTEIN"/>
    <property type="match status" value="1"/>
</dbReference>
<dbReference type="EMBL" id="DQ079115">
    <property type="protein sequence ID" value="AAZ42599.1"/>
    <property type="molecule type" value="Genomic_DNA"/>
</dbReference>
<gene>
    <name evidence="3" type="primary">Acp5a</name>
</gene>
<dbReference type="AlphaFoldDB" id="Q2VKQ6"/>
<sequence length="37" mass="3785">MKLILLTAVLAVLASGCYAVAAGPGPDNKSYPPEPEQ</sequence>
<evidence type="ECO:0000256" key="1">
    <source>
        <dbReference type="SAM" id="SignalP"/>
    </source>
</evidence>
<dbReference type="EMBL" id="DQ079112">
    <property type="protein sequence ID" value="AAZ42596.1"/>
    <property type="molecule type" value="Genomic_DNA"/>
</dbReference>
<proteinExistence type="predicted"/>
<feature type="chain" id="PRO_5014104344" evidence="1">
    <location>
        <begin position="20"/>
        <end position="37"/>
    </location>
</feature>
<organism evidence="3">
    <name type="scientific">Drosophila arizonae</name>
    <name type="common">Fruit fly</name>
    <dbReference type="NCBI Taxonomy" id="7263"/>
    <lineage>
        <taxon>Eukaryota</taxon>
        <taxon>Metazoa</taxon>
        <taxon>Ecdysozoa</taxon>
        <taxon>Arthropoda</taxon>
        <taxon>Hexapoda</taxon>
        <taxon>Insecta</taxon>
        <taxon>Pterygota</taxon>
        <taxon>Neoptera</taxon>
        <taxon>Endopterygota</taxon>
        <taxon>Diptera</taxon>
        <taxon>Brachycera</taxon>
        <taxon>Muscomorpha</taxon>
        <taxon>Ephydroidea</taxon>
        <taxon>Drosophilidae</taxon>
        <taxon>Drosophila</taxon>
    </lineage>
</organism>
<evidence type="ECO:0000313" key="2">
    <source>
        <dbReference type="EMBL" id="AAZ42596.1"/>
    </source>
</evidence>
<name>Q2VKQ6_DROAR</name>
<protein>
    <submittedName>
        <fullName evidence="3">Acp5a</fullName>
    </submittedName>
</protein>
<keyword evidence="1" id="KW-0732">Signal</keyword>
<reference evidence="3" key="1">
    <citation type="journal article" date="2005" name="Genetics">
        <title>Molecular population genetics of accessory gland protein genes and testis-expressed genes in Drosophila mojavensis and D. arizonae.</title>
        <authorList>
            <person name="Wagstaff B.J."/>
            <person name="Begun D.J."/>
        </authorList>
    </citation>
    <scope>NUCLEOTIDE SEQUENCE</scope>
    <source>
        <strain evidence="2">15081-1271.05</strain>
        <strain evidence="3">15081-1271.13</strain>
    </source>
</reference>
<accession>Q2VKQ6</accession>
<evidence type="ECO:0000313" key="3">
    <source>
        <dbReference type="EMBL" id="AAZ42599.1"/>
    </source>
</evidence>